<dbReference type="Proteomes" id="UP001497535">
    <property type="component" value="Unassembled WGS sequence"/>
</dbReference>
<dbReference type="EMBL" id="CAVMJV010000121">
    <property type="protein sequence ID" value="CAK5106053.1"/>
    <property type="molecule type" value="Genomic_DNA"/>
</dbReference>
<accession>A0ACB1AUM7</accession>
<comment type="caution">
    <text evidence="1">The sequence shown here is derived from an EMBL/GenBank/DDBJ whole genome shotgun (WGS) entry which is preliminary data.</text>
</comment>
<evidence type="ECO:0000313" key="1">
    <source>
        <dbReference type="EMBL" id="CAK5106053.1"/>
    </source>
</evidence>
<proteinExistence type="predicted"/>
<reference evidence="1" key="1">
    <citation type="submission" date="2023-11" db="EMBL/GenBank/DDBJ databases">
        <authorList>
            <person name="Poullet M."/>
        </authorList>
    </citation>
    <scope>NUCLEOTIDE SEQUENCE</scope>
    <source>
        <strain evidence="1">E1834</strain>
    </source>
</reference>
<evidence type="ECO:0000313" key="2">
    <source>
        <dbReference type="Proteomes" id="UP001497535"/>
    </source>
</evidence>
<gene>
    <name evidence="1" type="ORF">MENTE1834_LOCUS43377</name>
</gene>
<keyword evidence="2" id="KW-1185">Reference proteome</keyword>
<organism evidence="1 2">
    <name type="scientific">Meloidogyne enterolobii</name>
    <name type="common">Root-knot nematode worm</name>
    <name type="synonym">Meloidogyne mayaguensis</name>
    <dbReference type="NCBI Taxonomy" id="390850"/>
    <lineage>
        <taxon>Eukaryota</taxon>
        <taxon>Metazoa</taxon>
        <taxon>Ecdysozoa</taxon>
        <taxon>Nematoda</taxon>
        <taxon>Chromadorea</taxon>
        <taxon>Rhabditida</taxon>
        <taxon>Tylenchina</taxon>
        <taxon>Tylenchomorpha</taxon>
        <taxon>Tylenchoidea</taxon>
        <taxon>Meloidogynidae</taxon>
        <taxon>Meloidogyninae</taxon>
        <taxon>Meloidogyne</taxon>
    </lineage>
</organism>
<sequence length="129" mass="15266">MKSTNNALVTQIKNPLFGLYRLTKFLLIFSIIQFWVLWRGIEGFNFGDFSSPHQRLLSELFHNYDKRLQPIGENKYSKTVHINVTIVLGILIEMVEKNFFLKFLKIFLKRENEQVAAYVISHIQVKYLI</sequence>
<protein>
    <submittedName>
        <fullName evidence="1">Uncharacterized protein</fullName>
    </submittedName>
</protein>
<name>A0ACB1AUM7_MELEN</name>